<dbReference type="AlphaFoldDB" id="A0A0A8XUE3"/>
<protein>
    <submittedName>
        <fullName evidence="1">Uncharacterized protein</fullName>
    </submittedName>
</protein>
<organism evidence="1">
    <name type="scientific">Arundo donax</name>
    <name type="common">Giant reed</name>
    <name type="synonym">Donax arundinaceus</name>
    <dbReference type="NCBI Taxonomy" id="35708"/>
    <lineage>
        <taxon>Eukaryota</taxon>
        <taxon>Viridiplantae</taxon>
        <taxon>Streptophyta</taxon>
        <taxon>Embryophyta</taxon>
        <taxon>Tracheophyta</taxon>
        <taxon>Spermatophyta</taxon>
        <taxon>Magnoliopsida</taxon>
        <taxon>Liliopsida</taxon>
        <taxon>Poales</taxon>
        <taxon>Poaceae</taxon>
        <taxon>PACMAD clade</taxon>
        <taxon>Arundinoideae</taxon>
        <taxon>Arundineae</taxon>
        <taxon>Arundo</taxon>
    </lineage>
</organism>
<reference evidence="1" key="2">
    <citation type="journal article" date="2015" name="Data Brief">
        <title>Shoot transcriptome of the giant reed, Arundo donax.</title>
        <authorList>
            <person name="Barrero R.A."/>
            <person name="Guerrero F.D."/>
            <person name="Moolhuijzen P."/>
            <person name="Goolsby J.A."/>
            <person name="Tidwell J."/>
            <person name="Bellgard S.E."/>
            <person name="Bellgard M.I."/>
        </authorList>
    </citation>
    <scope>NUCLEOTIDE SEQUENCE</scope>
    <source>
        <tissue evidence="1">Shoot tissue taken approximately 20 cm above the soil surface</tissue>
    </source>
</reference>
<evidence type="ECO:0000313" key="1">
    <source>
        <dbReference type="EMBL" id="JAD17491.1"/>
    </source>
</evidence>
<name>A0A0A8XUE3_ARUDO</name>
<sequence length="83" mass="9396">MLLQKLRMLWCASFGRNLRIDGIICNAYTRTLASGEGPLHIHFAHTVMCTTKANEPGFFFWQITEGVPGVIRFGSWTRVSCFS</sequence>
<dbReference type="EMBL" id="GBRH01280404">
    <property type="protein sequence ID" value="JAD17491.1"/>
    <property type="molecule type" value="Transcribed_RNA"/>
</dbReference>
<reference evidence="1" key="1">
    <citation type="submission" date="2014-09" db="EMBL/GenBank/DDBJ databases">
        <authorList>
            <person name="Magalhaes I.L.F."/>
            <person name="Oliveira U."/>
            <person name="Santos F.R."/>
            <person name="Vidigal T.H.D.A."/>
            <person name="Brescovit A.D."/>
            <person name="Santos A.J."/>
        </authorList>
    </citation>
    <scope>NUCLEOTIDE SEQUENCE</scope>
    <source>
        <tissue evidence="1">Shoot tissue taken approximately 20 cm above the soil surface</tissue>
    </source>
</reference>
<accession>A0A0A8XUE3</accession>
<proteinExistence type="predicted"/>